<protein>
    <submittedName>
        <fullName evidence="2">Uncharacterized protein</fullName>
    </submittedName>
</protein>
<organism evidence="2 3">
    <name type="scientific">Mesocestoides corti</name>
    <name type="common">Flatworm</name>
    <dbReference type="NCBI Taxonomy" id="53468"/>
    <lineage>
        <taxon>Eukaryota</taxon>
        <taxon>Metazoa</taxon>
        <taxon>Spiralia</taxon>
        <taxon>Lophotrochozoa</taxon>
        <taxon>Platyhelminthes</taxon>
        <taxon>Cestoda</taxon>
        <taxon>Eucestoda</taxon>
        <taxon>Cyclophyllidea</taxon>
        <taxon>Mesocestoididae</taxon>
        <taxon>Mesocestoides</taxon>
    </lineage>
</organism>
<gene>
    <name evidence="2" type="ORF">MCOS_LOCUS1187</name>
</gene>
<proteinExistence type="predicted"/>
<dbReference type="AlphaFoldDB" id="A0A3P6GN71"/>
<evidence type="ECO:0000313" key="2">
    <source>
        <dbReference type="EMBL" id="VDD75184.1"/>
    </source>
</evidence>
<feature type="region of interest" description="Disordered" evidence="1">
    <location>
        <begin position="65"/>
        <end position="84"/>
    </location>
</feature>
<evidence type="ECO:0000256" key="1">
    <source>
        <dbReference type="SAM" id="MobiDB-lite"/>
    </source>
</evidence>
<keyword evidence="3" id="KW-1185">Reference proteome</keyword>
<accession>A0A3P6GN71</accession>
<sequence length="173" mass="19486">MSVQASLRGPRQVLNRRQALLFHLFPFLKIRIRLIILAPTTGLAQAGYRSTRSVCSRTRFNRLSPFTPSSSSSSSSSLSHIHSRSRAERVQPSAHAHAHYLTHQLKQTSRRATRQSLFYLLLIPLLCEERILVVLTIDTTTEVIPLCTFLRSLATDAPEVAGTIQQFASTWMD</sequence>
<dbReference type="EMBL" id="UXSR01000135">
    <property type="protein sequence ID" value="VDD75184.1"/>
    <property type="molecule type" value="Genomic_DNA"/>
</dbReference>
<reference evidence="2 3" key="1">
    <citation type="submission" date="2018-10" db="EMBL/GenBank/DDBJ databases">
        <authorList>
            <consortium name="Pathogen Informatics"/>
        </authorList>
    </citation>
    <scope>NUCLEOTIDE SEQUENCE [LARGE SCALE GENOMIC DNA]</scope>
</reference>
<feature type="compositionally biased region" description="Low complexity" evidence="1">
    <location>
        <begin position="69"/>
        <end position="80"/>
    </location>
</feature>
<evidence type="ECO:0000313" key="3">
    <source>
        <dbReference type="Proteomes" id="UP000267029"/>
    </source>
</evidence>
<dbReference type="Proteomes" id="UP000267029">
    <property type="component" value="Unassembled WGS sequence"/>
</dbReference>
<name>A0A3P6GN71_MESCO</name>